<reference evidence="4" key="2">
    <citation type="submission" date="2025-08" db="UniProtKB">
        <authorList>
            <consortium name="RefSeq"/>
        </authorList>
    </citation>
    <scope>IDENTIFICATION</scope>
</reference>
<organism evidence="3 4">
    <name type="scientific">Gossypium hirsutum</name>
    <name type="common">Upland cotton</name>
    <name type="synonym">Gossypium mexicanum</name>
    <dbReference type="NCBI Taxonomy" id="3635"/>
    <lineage>
        <taxon>Eukaryota</taxon>
        <taxon>Viridiplantae</taxon>
        <taxon>Streptophyta</taxon>
        <taxon>Embryophyta</taxon>
        <taxon>Tracheophyta</taxon>
        <taxon>Spermatophyta</taxon>
        <taxon>Magnoliopsida</taxon>
        <taxon>eudicotyledons</taxon>
        <taxon>Gunneridae</taxon>
        <taxon>Pentapetalae</taxon>
        <taxon>rosids</taxon>
        <taxon>malvids</taxon>
        <taxon>Malvales</taxon>
        <taxon>Malvaceae</taxon>
        <taxon>Malvoideae</taxon>
        <taxon>Gossypium</taxon>
    </lineage>
</organism>
<dbReference type="PANTHER" id="PTHR37984">
    <property type="entry name" value="PROTEIN CBG26694"/>
    <property type="match status" value="1"/>
</dbReference>
<proteinExistence type="predicted"/>
<dbReference type="SUPFAM" id="SSF56672">
    <property type="entry name" value="DNA/RNA polymerases"/>
    <property type="match status" value="2"/>
</dbReference>
<reference evidence="3" key="1">
    <citation type="journal article" date="2020" name="Nat. Genet.">
        <title>Genomic diversifications of five Gossypium allopolyploid species and their impact on cotton improvement.</title>
        <authorList>
            <person name="Chen Z.J."/>
            <person name="Sreedasyam A."/>
            <person name="Ando A."/>
            <person name="Song Q."/>
            <person name="De Santiago L.M."/>
            <person name="Hulse-Kemp A.M."/>
            <person name="Ding M."/>
            <person name="Ye W."/>
            <person name="Kirkbride R.C."/>
            <person name="Jenkins J."/>
            <person name="Plott C."/>
            <person name="Lovell J."/>
            <person name="Lin Y.M."/>
            <person name="Vaughn R."/>
            <person name="Liu B."/>
            <person name="Simpson S."/>
            <person name="Scheffler B.E."/>
            <person name="Wen L."/>
            <person name="Saski C.A."/>
            <person name="Grover C.E."/>
            <person name="Hu G."/>
            <person name="Conover J.L."/>
            <person name="Carlson J.W."/>
            <person name="Shu S."/>
            <person name="Boston L.B."/>
            <person name="Williams M."/>
            <person name="Peterson D.G."/>
            <person name="McGee K."/>
            <person name="Jones D.C."/>
            <person name="Wendel J.F."/>
            <person name="Stelly D.M."/>
            <person name="Grimwood J."/>
            <person name="Schmutz J."/>
        </authorList>
    </citation>
    <scope>NUCLEOTIDE SEQUENCE [LARGE SCALE GENOMIC DNA]</scope>
    <source>
        <strain evidence="3">cv. TM-1</strain>
    </source>
</reference>
<dbReference type="PANTHER" id="PTHR37984:SF5">
    <property type="entry name" value="PROTEIN NYNRIN-LIKE"/>
    <property type="match status" value="1"/>
</dbReference>
<dbReference type="InterPro" id="IPR043128">
    <property type="entry name" value="Rev_trsase/Diguanyl_cyclase"/>
</dbReference>
<keyword evidence="3" id="KW-1185">Reference proteome</keyword>
<protein>
    <recommendedName>
        <fullName evidence="2">Reverse transcriptase/retrotransposon-derived protein RNase H-like domain-containing protein</fullName>
    </recommendedName>
</protein>
<evidence type="ECO:0000313" key="4">
    <source>
        <dbReference type="RefSeq" id="XP_016704295.1"/>
    </source>
</evidence>
<dbReference type="PaxDb" id="3635-A0A1U8KPD0"/>
<keyword evidence="1" id="KW-0511">Multifunctional enzyme</keyword>
<dbReference type="Gene3D" id="3.10.10.10">
    <property type="entry name" value="HIV Type 1 Reverse Transcriptase, subunit A, domain 1"/>
    <property type="match status" value="1"/>
</dbReference>
<gene>
    <name evidence="4" type="primary">LOC107919328</name>
</gene>
<evidence type="ECO:0000256" key="1">
    <source>
        <dbReference type="ARBA" id="ARBA00023268"/>
    </source>
</evidence>
<dbReference type="InterPro" id="IPR043502">
    <property type="entry name" value="DNA/RNA_pol_sf"/>
</dbReference>
<dbReference type="RefSeq" id="XP_016704295.1">
    <property type="nucleotide sequence ID" value="XM_016848806.1"/>
</dbReference>
<sequence>MDWLVKYRVSLDCGTKRVVLRTLDGNEVVVIRERQNYLGNVIFALVAEKLVRKGCETYFTYISVSASRDSTMKDIRLVRDFLNVFSDELPGLPLNREMEFEIELFPGTAPVSIVHYRIAPKELTELKAQIQELLDRRFICPNISPWGASILREKQLYAKFSKCEIWLCEVTFLGHVVSAEGIRVDLRKIEAVLDWKQLKNVSEIRNLLRLAGYYRRFVEGFSLIAALLTKLLRKGLLFDWTNTQQKSFEKLKTVLTEAPILVQLKHGKEFTVYSDASHISLACVLMQDDKVVAFSSRQLKTHGANYPTHNLELATVENGCTTDFGINSDGVLCFRGRICVSNGEDLRVRKVTNFVARCFTCQQVKAKYQLPSGLLQLFWKKLQEALGSRLGISTAFHLQTDCQSERVIQILGDMLMNCVIDFRGSWQEYLLLAEFAYNNSF</sequence>
<dbReference type="AlphaFoldDB" id="A0A1U8KPD0"/>
<dbReference type="InterPro" id="IPR050951">
    <property type="entry name" value="Retrovirus_Pol_polyprotein"/>
</dbReference>
<dbReference type="InterPro" id="IPR036397">
    <property type="entry name" value="RNaseH_sf"/>
</dbReference>
<evidence type="ECO:0000259" key="2">
    <source>
        <dbReference type="Pfam" id="PF17919"/>
    </source>
</evidence>
<dbReference type="FunFam" id="3.30.70.270:FF:000020">
    <property type="entry name" value="Transposon Tf2-6 polyprotein-like Protein"/>
    <property type="match status" value="1"/>
</dbReference>
<name>A0A1U8KPD0_GOSHI</name>
<dbReference type="GO" id="GO:0003676">
    <property type="term" value="F:nucleic acid binding"/>
    <property type="evidence" value="ECO:0007669"/>
    <property type="project" value="InterPro"/>
</dbReference>
<feature type="domain" description="Reverse transcriptase/retrotransposon-derived protein RNase H-like" evidence="2">
    <location>
        <begin position="240"/>
        <end position="316"/>
    </location>
</feature>
<dbReference type="KEGG" id="ghi:107919328"/>
<dbReference type="SUPFAM" id="SSF53098">
    <property type="entry name" value="Ribonuclease H-like"/>
    <property type="match status" value="1"/>
</dbReference>
<dbReference type="Proteomes" id="UP000818029">
    <property type="component" value="Chromosome D13"/>
</dbReference>
<dbReference type="GO" id="GO:0003824">
    <property type="term" value="F:catalytic activity"/>
    <property type="evidence" value="ECO:0007669"/>
    <property type="project" value="UniProtKB-KW"/>
</dbReference>
<evidence type="ECO:0000313" key="3">
    <source>
        <dbReference type="Proteomes" id="UP000818029"/>
    </source>
</evidence>
<dbReference type="Gene3D" id="3.30.70.270">
    <property type="match status" value="2"/>
</dbReference>
<dbReference type="Gene3D" id="3.30.420.10">
    <property type="entry name" value="Ribonuclease H-like superfamily/Ribonuclease H"/>
    <property type="match status" value="1"/>
</dbReference>
<dbReference type="Pfam" id="PF17919">
    <property type="entry name" value="RT_RNaseH_2"/>
    <property type="match status" value="1"/>
</dbReference>
<accession>A0A1U8KPD0</accession>
<dbReference type="GeneID" id="107919328"/>
<dbReference type="InterPro" id="IPR041577">
    <property type="entry name" value="RT_RNaseH_2"/>
</dbReference>
<dbReference type="InterPro" id="IPR012337">
    <property type="entry name" value="RNaseH-like_sf"/>
</dbReference>